<dbReference type="Proteomes" id="UP000281810">
    <property type="component" value="Chromosome"/>
</dbReference>
<dbReference type="InterPro" id="IPR011004">
    <property type="entry name" value="Trimer_LpxA-like_sf"/>
</dbReference>
<name>A0A3G8YIB3_9FLAO</name>
<organism evidence="1 2">
    <name type="scientific">Epilithonimonas vandammei</name>
    <dbReference type="NCBI Taxonomy" id="2487072"/>
    <lineage>
        <taxon>Bacteria</taxon>
        <taxon>Pseudomonadati</taxon>
        <taxon>Bacteroidota</taxon>
        <taxon>Flavobacteriia</taxon>
        <taxon>Flavobacteriales</taxon>
        <taxon>Weeksellaceae</taxon>
        <taxon>Chryseobacterium group</taxon>
        <taxon>Epilithonimonas</taxon>
    </lineage>
</organism>
<dbReference type="CDD" id="cd04647">
    <property type="entry name" value="LbH_MAT_like"/>
    <property type="match status" value="1"/>
</dbReference>
<keyword evidence="1" id="KW-0808">Transferase</keyword>
<dbReference type="EMBL" id="CP034161">
    <property type="protein sequence ID" value="AZI41131.1"/>
    <property type="molecule type" value="Genomic_DNA"/>
</dbReference>
<reference evidence="2" key="1">
    <citation type="submission" date="2018-11" db="EMBL/GenBank/DDBJ databases">
        <title>Proposal to divide the Flavobacteriaceae and reorganize its genera based on Amino Acid Identity values calculated from whole genome sequences.</title>
        <authorList>
            <person name="Nicholson A.C."/>
            <person name="Gulvik C.A."/>
            <person name="Whitney A.M."/>
            <person name="Humrighouse B.W."/>
            <person name="Bell M."/>
            <person name="Holmes B."/>
            <person name="Steigerwalt A.B."/>
            <person name="Villarma A."/>
            <person name="Sheth M."/>
            <person name="Batra D."/>
            <person name="Pryor J."/>
            <person name="Bernardet J.-F."/>
            <person name="Hugo C."/>
            <person name="Kampfer P."/>
            <person name="Newman J.D."/>
            <person name="McQuiston J.R."/>
        </authorList>
    </citation>
    <scope>NUCLEOTIDE SEQUENCE [LARGE SCALE GENOMIC DNA]</scope>
    <source>
        <strain evidence="2">F5649</strain>
    </source>
</reference>
<dbReference type="PANTHER" id="PTHR23416">
    <property type="entry name" value="SIALIC ACID SYNTHASE-RELATED"/>
    <property type="match status" value="1"/>
</dbReference>
<dbReference type="SUPFAM" id="SSF51161">
    <property type="entry name" value="Trimeric LpxA-like enzymes"/>
    <property type="match status" value="1"/>
</dbReference>
<keyword evidence="1" id="KW-0012">Acyltransferase</keyword>
<accession>A0A3G8YIB3</accession>
<dbReference type="OrthoDB" id="9812571at2"/>
<dbReference type="InterPro" id="IPR051159">
    <property type="entry name" value="Hexapeptide_acetyltransf"/>
</dbReference>
<evidence type="ECO:0000313" key="1">
    <source>
        <dbReference type="EMBL" id="AZI41131.1"/>
    </source>
</evidence>
<proteinExistence type="predicted"/>
<dbReference type="GO" id="GO:0016746">
    <property type="term" value="F:acyltransferase activity"/>
    <property type="evidence" value="ECO:0007669"/>
    <property type="project" value="UniProtKB-KW"/>
</dbReference>
<dbReference type="InterPro" id="IPR001451">
    <property type="entry name" value="Hexapep"/>
</dbReference>
<keyword evidence="2" id="KW-1185">Reference proteome</keyword>
<sequence length="214" mass="23767">MCSKFQLFYVANIHLFKFKNLVAYFSIKGKKGRFSRVLFFGKSSYSVHKTAKINIHKGTLVVNRHITKKDPFVGYLEMYQNSEINVSDTFFIHSGCDIMVFKGAKLNLGSGYINRYCKIRCYDEITIGNGVAISENFTIWDSDAHQMINGSEPTQPIVIGNNVWIGTNVTVLKGVKIGDGCIIAAGSLVTKDVPANCLAAGVPAKVIKENVEWK</sequence>
<dbReference type="AlphaFoldDB" id="A0A3G8YIB3"/>
<dbReference type="PANTHER" id="PTHR23416:SF78">
    <property type="entry name" value="LIPOPOLYSACCHARIDE BIOSYNTHESIS O-ACETYL TRANSFERASE WBBJ-RELATED"/>
    <property type="match status" value="1"/>
</dbReference>
<evidence type="ECO:0000313" key="2">
    <source>
        <dbReference type="Proteomes" id="UP000281810"/>
    </source>
</evidence>
<gene>
    <name evidence="1" type="ORF">EIB74_14735</name>
</gene>
<protein>
    <submittedName>
        <fullName evidence="1">Acyltransferase</fullName>
    </submittedName>
</protein>
<dbReference type="Pfam" id="PF00132">
    <property type="entry name" value="Hexapep"/>
    <property type="match status" value="1"/>
</dbReference>
<dbReference type="Gene3D" id="2.160.10.10">
    <property type="entry name" value="Hexapeptide repeat proteins"/>
    <property type="match status" value="1"/>
</dbReference>